<keyword evidence="5" id="KW-1185">Reference proteome</keyword>
<dbReference type="InterPro" id="IPR004111">
    <property type="entry name" value="Repressor_TetR_C"/>
</dbReference>
<dbReference type="EMBL" id="JADLQX010000025">
    <property type="protein sequence ID" value="MBF6301286.1"/>
    <property type="molecule type" value="Genomic_DNA"/>
</dbReference>
<sequence>MSPVHGLQDAARPVRPRLLRRELDLDADTAMHAAITLFGYVRGCATDLEHDRIATDETGIDAETELVESDSQLAAILANGRYPHFAALRAAPGVIIDPESLFYFGLNRLLDGITIAAAVAP</sequence>
<evidence type="ECO:0000259" key="3">
    <source>
        <dbReference type="Pfam" id="PF02909"/>
    </source>
</evidence>
<dbReference type="SUPFAM" id="SSF48498">
    <property type="entry name" value="Tetracyclin repressor-like, C-terminal domain"/>
    <property type="match status" value="1"/>
</dbReference>
<feature type="domain" description="Tetracycline repressor TetR C-terminal" evidence="3">
    <location>
        <begin position="21"/>
        <end position="114"/>
    </location>
</feature>
<proteinExistence type="predicted"/>
<name>A0ABS0CY49_9NOCA</name>
<evidence type="ECO:0000256" key="1">
    <source>
        <dbReference type="ARBA" id="ARBA00023015"/>
    </source>
</evidence>
<accession>A0ABS0CY49</accession>
<protein>
    <submittedName>
        <fullName evidence="4">TetR/AcrR family transcriptional regulator C-terminal domain-containing protein</fullName>
    </submittedName>
</protein>
<reference evidence="4 5" key="1">
    <citation type="submission" date="2020-10" db="EMBL/GenBank/DDBJ databases">
        <title>Identification of Nocardia species via Next-generation sequencing and recognition of intraspecies genetic diversity.</title>
        <authorList>
            <person name="Li P."/>
            <person name="Li P."/>
            <person name="Lu B."/>
        </authorList>
    </citation>
    <scope>NUCLEOTIDE SEQUENCE [LARGE SCALE GENOMIC DNA]</scope>
    <source>
        <strain evidence="4 5">BJ06-0157</strain>
    </source>
</reference>
<dbReference type="Proteomes" id="UP000702209">
    <property type="component" value="Unassembled WGS sequence"/>
</dbReference>
<evidence type="ECO:0000313" key="5">
    <source>
        <dbReference type="Proteomes" id="UP000702209"/>
    </source>
</evidence>
<keyword evidence="2" id="KW-0804">Transcription</keyword>
<organism evidence="4 5">
    <name type="scientific">Nocardia amamiensis</name>
    <dbReference type="NCBI Taxonomy" id="404578"/>
    <lineage>
        <taxon>Bacteria</taxon>
        <taxon>Bacillati</taxon>
        <taxon>Actinomycetota</taxon>
        <taxon>Actinomycetes</taxon>
        <taxon>Mycobacteriales</taxon>
        <taxon>Nocardiaceae</taxon>
        <taxon>Nocardia</taxon>
    </lineage>
</organism>
<dbReference type="RefSeq" id="WP_195132510.1">
    <property type="nucleotide sequence ID" value="NZ_JADLQX010000025.1"/>
</dbReference>
<evidence type="ECO:0000313" key="4">
    <source>
        <dbReference type="EMBL" id="MBF6301286.1"/>
    </source>
</evidence>
<comment type="caution">
    <text evidence="4">The sequence shown here is derived from an EMBL/GenBank/DDBJ whole genome shotgun (WGS) entry which is preliminary data.</text>
</comment>
<dbReference type="Gene3D" id="1.10.357.10">
    <property type="entry name" value="Tetracycline Repressor, domain 2"/>
    <property type="match status" value="1"/>
</dbReference>
<keyword evidence="1" id="KW-0805">Transcription regulation</keyword>
<dbReference type="InterPro" id="IPR036271">
    <property type="entry name" value="Tet_transcr_reg_TetR-rel_C_sf"/>
</dbReference>
<evidence type="ECO:0000256" key="2">
    <source>
        <dbReference type="ARBA" id="ARBA00023163"/>
    </source>
</evidence>
<gene>
    <name evidence="4" type="ORF">IU459_27640</name>
</gene>
<dbReference type="Pfam" id="PF02909">
    <property type="entry name" value="TetR_C_1"/>
    <property type="match status" value="1"/>
</dbReference>